<evidence type="ECO:0000313" key="1">
    <source>
        <dbReference type="EMBL" id="WEK17936.1"/>
    </source>
</evidence>
<organism evidence="1 2">
    <name type="scientific">Candidatus Pedobacter colombiensis</name>
    <dbReference type="NCBI Taxonomy" id="3121371"/>
    <lineage>
        <taxon>Bacteria</taxon>
        <taxon>Pseudomonadati</taxon>
        <taxon>Bacteroidota</taxon>
        <taxon>Sphingobacteriia</taxon>
        <taxon>Sphingobacteriales</taxon>
        <taxon>Sphingobacteriaceae</taxon>
        <taxon>Pedobacter</taxon>
    </lineage>
</organism>
<dbReference type="EMBL" id="CP119313">
    <property type="protein sequence ID" value="WEK17936.1"/>
    <property type="molecule type" value="Genomic_DNA"/>
</dbReference>
<name>A0AAJ5W641_9SPHI</name>
<accession>A0AAJ5W641</accession>
<sequence>MARDLKAYEGKVIRLVGDYVCEKYVRTKNGKVMKFGTFFDVNGDFFDTVHFPPSLAAYPLNGSGVYLILGKVVLDFGYPAIEVQKLAKLPVKPDPRSV</sequence>
<gene>
    <name evidence="1" type="ORF">P0Y49_14130</name>
</gene>
<proteinExistence type="predicted"/>
<evidence type="ECO:0000313" key="2">
    <source>
        <dbReference type="Proteomes" id="UP001214530"/>
    </source>
</evidence>
<protein>
    <recommendedName>
        <fullName evidence="3">DNA polymerase III subunit alpha</fullName>
    </recommendedName>
</protein>
<reference evidence="1" key="1">
    <citation type="submission" date="2023-03" db="EMBL/GenBank/DDBJ databases">
        <title>Andean soil-derived lignocellulolytic bacterial consortium as a source of novel taxa and putative plastic-active enzymes.</title>
        <authorList>
            <person name="Diaz-Garcia L."/>
            <person name="Chuvochina M."/>
            <person name="Feuerriegel G."/>
            <person name="Bunk B."/>
            <person name="Sproer C."/>
            <person name="Streit W.R."/>
            <person name="Rodriguez L.M."/>
            <person name="Overmann J."/>
            <person name="Jimenez D.J."/>
        </authorList>
    </citation>
    <scope>NUCLEOTIDE SEQUENCE</scope>
    <source>
        <strain evidence="1">MAG 3858</strain>
    </source>
</reference>
<dbReference type="Proteomes" id="UP001214530">
    <property type="component" value="Chromosome"/>
</dbReference>
<dbReference type="AlphaFoldDB" id="A0AAJ5W641"/>
<evidence type="ECO:0008006" key="3">
    <source>
        <dbReference type="Google" id="ProtNLM"/>
    </source>
</evidence>